<comment type="caution">
    <text evidence="1">The sequence shown here is derived from an EMBL/GenBank/DDBJ whole genome shotgun (WGS) entry which is preliminary data.</text>
</comment>
<dbReference type="InParanoid" id="A0A1X2H2T9"/>
<protein>
    <submittedName>
        <fullName evidence="1">Uncharacterized protein</fullName>
    </submittedName>
</protein>
<name>A0A1X2H2T9_SYNRA</name>
<dbReference type="AlphaFoldDB" id="A0A1X2H2T9"/>
<reference evidence="1 2" key="1">
    <citation type="submission" date="2016-07" db="EMBL/GenBank/DDBJ databases">
        <title>Pervasive Adenine N6-methylation of Active Genes in Fungi.</title>
        <authorList>
            <consortium name="DOE Joint Genome Institute"/>
            <person name="Mondo S.J."/>
            <person name="Dannebaum R.O."/>
            <person name="Kuo R.C."/>
            <person name="Labutti K."/>
            <person name="Haridas S."/>
            <person name="Kuo A."/>
            <person name="Salamov A."/>
            <person name="Ahrendt S.R."/>
            <person name="Lipzen A."/>
            <person name="Sullivan W."/>
            <person name="Andreopoulos W.B."/>
            <person name="Clum A."/>
            <person name="Lindquist E."/>
            <person name="Daum C."/>
            <person name="Ramamoorthy G.K."/>
            <person name="Gryganskyi A."/>
            <person name="Culley D."/>
            <person name="Magnuson J.K."/>
            <person name="James T.Y."/>
            <person name="O'Malley M.A."/>
            <person name="Stajich J.E."/>
            <person name="Spatafora J.W."/>
            <person name="Visel A."/>
            <person name="Grigoriev I.V."/>
        </authorList>
    </citation>
    <scope>NUCLEOTIDE SEQUENCE [LARGE SCALE GENOMIC DNA]</scope>
    <source>
        <strain evidence="1 2">NRRL 2496</strain>
    </source>
</reference>
<evidence type="ECO:0000313" key="2">
    <source>
        <dbReference type="Proteomes" id="UP000242180"/>
    </source>
</evidence>
<keyword evidence="2" id="KW-1185">Reference proteome</keyword>
<dbReference type="EMBL" id="MCGN01000010">
    <property type="protein sequence ID" value="ORY92059.1"/>
    <property type="molecule type" value="Genomic_DNA"/>
</dbReference>
<gene>
    <name evidence="1" type="ORF">BCR43DRAFT_497726</name>
</gene>
<organism evidence="1 2">
    <name type="scientific">Syncephalastrum racemosum</name>
    <name type="common">Filamentous fungus</name>
    <dbReference type="NCBI Taxonomy" id="13706"/>
    <lineage>
        <taxon>Eukaryota</taxon>
        <taxon>Fungi</taxon>
        <taxon>Fungi incertae sedis</taxon>
        <taxon>Mucoromycota</taxon>
        <taxon>Mucoromycotina</taxon>
        <taxon>Mucoromycetes</taxon>
        <taxon>Mucorales</taxon>
        <taxon>Syncephalastraceae</taxon>
        <taxon>Syncephalastrum</taxon>
    </lineage>
</organism>
<evidence type="ECO:0000313" key="1">
    <source>
        <dbReference type="EMBL" id="ORY92059.1"/>
    </source>
</evidence>
<sequence length="155" mass="16921">MGPKKGPCARPRPLIFLPHDLAIFLLKLHGISCGTWKKRGGEREGRWTGLDGCVCVCICVCVRVLRLCGCMFCNFFFSPVLGTARLARIRVTRVAISDRSCSFLTQSTDTTASIGSLVLTLFDRSALLIVFSFVEVEPSCETGEARADGMITIGK</sequence>
<accession>A0A1X2H2T9</accession>
<dbReference type="Proteomes" id="UP000242180">
    <property type="component" value="Unassembled WGS sequence"/>
</dbReference>
<proteinExistence type="predicted"/>